<proteinExistence type="predicted"/>
<comment type="caution">
    <text evidence="1">The sequence shown here is derived from an EMBL/GenBank/DDBJ whole genome shotgun (WGS) entry which is preliminary data.</text>
</comment>
<dbReference type="EMBL" id="QMWO01000057">
    <property type="protein sequence ID" value="RLG69677.1"/>
    <property type="molecule type" value="Genomic_DNA"/>
</dbReference>
<sequence>MLVVFDFDGVLADPVFSIATIAHKAYCKLYHKIPLEFVVKAIRDAKHVLRAGPDIMPVVLLAVEGKNLKRLTREELLEFEKSLGKKLSKLEQAYYQPKVSLRKNKKYWASLFRPHKTALAQFKKVMKKHKVLIATTRHREDILVCFDNWGVRFDENNIVDLRISKDKQEQFR</sequence>
<dbReference type="SUPFAM" id="SSF56784">
    <property type="entry name" value="HAD-like"/>
    <property type="match status" value="1"/>
</dbReference>
<accession>A0A497JFT8</accession>
<organism evidence="1 2">
    <name type="scientific">Candidatus Iainarchaeum sp</name>
    <dbReference type="NCBI Taxonomy" id="3101447"/>
    <lineage>
        <taxon>Archaea</taxon>
        <taxon>Candidatus Iainarchaeota</taxon>
        <taxon>Candidatus Iainarchaeia</taxon>
        <taxon>Candidatus Iainarchaeales</taxon>
        <taxon>Candidatus Iainarchaeaceae</taxon>
        <taxon>Candidatus Iainarchaeum</taxon>
    </lineage>
</organism>
<gene>
    <name evidence="1" type="ORF">DRO07_01860</name>
</gene>
<dbReference type="AlphaFoldDB" id="A0A497JFT8"/>
<protein>
    <recommendedName>
        <fullName evidence="3">HAD family hydrolase</fullName>
    </recommendedName>
</protein>
<evidence type="ECO:0008006" key="3">
    <source>
        <dbReference type="Google" id="ProtNLM"/>
    </source>
</evidence>
<reference evidence="1 2" key="1">
    <citation type="submission" date="2018-06" db="EMBL/GenBank/DDBJ databases">
        <title>Extensive metabolic versatility and redundancy in microbially diverse, dynamic hydrothermal sediments.</title>
        <authorList>
            <person name="Dombrowski N."/>
            <person name="Teske A."/>
            <person name="Baker B.J."/>
        </authorList>
    </citation>
    <scope>NUCLEOTIDE SEQUENCE [LARGE SCALE GENOMIC DNA]</scope>
    <source>
        <strain evidence="1">B9_G13</strain>
    </source>
</reference>
<feature type="non-terminal residue" evidence="1">
    <location>
        <position position="172"/>
    </location>
</feature>
<evidence type="ECO:0000313" key="1">
    <source>
        <dbReference type="EMBL" id="RLG69677.1"/>
    </source>
</evidence>
<evidence type="ECO:0000313" key="2">
    <source>
        <dbReference type="Proteomes" id="UP000277633"/>
    </source>
</evidence>
<dbReference type="Proteomes" id="UP000277633">
    <property type="component" value="Unassembled WGS sequence"/>
</dbReference>
<dbReference type="InterPro" id="IPR036412">
    <property type="entry name" value="HAD-like_sf"/>
</dbReference>
<name>A0A497JFT8_9ARCH</name>